<feature type="chain" id="PRO_5001923738" evidence="16">
    <location>
        <begin position="25"/>
        <end position="266"/>
    </location>
</feature>
<keyword evidence="11 15" id="KW-0472">Membrane</keyword>
<evidence type="ECO:0000256" key="8">
    <source>
        <dbReference type="ARBA" id="ARBA00023047"/>
    </source>
</evidence>
<dbReference type="RefSeq" id="WP_036872363.1">
    <property type="nucleotide sequence ID" value="NZ_JRNN01000054.1"/>
</dbReference>
<evidence type="ECO:0000256" key="6">
    <source>
        <dbReference type="ARBA" id="ARBA00022692"/>
    </source>
</evidence>
<evidence type="ECO:0000313" key="19">
    <source>
        <dbReference type="EMBL" id="KGF35205.1"/>
    </source>
</evidence>
<keyword evidence="7 16" id="KW-0732">Signal</keyword>
<evidence type="ECO:0000256" key="2">
    <source>
        <dbReference type="ARBA" id="ARBA00009450"/>
    </source>
</evidence>
<keyword evidence="5 19" id="KW-0762">Sugar transport</keyword>
<keyword evidence="13" id="KW-0998">Cell outer membrane</keyword>
<dbReference type="InterPro" id="IPR054765">
    <property type="entry name" value="SLBB_dom"/>
</dbReference>
<comment type="similarity">
    <text evidence="2">Belongs to the BexD/CtrA/VexA family.</text>
</comment>
<evidence type="ECO:0000313" key="20">
    <source>
        <dbReference type="Proteomes" id="UP000029556"/>
    </source>
</evidence>
<evidence type="ECO:0000256" key="14">
    <source>
        <dbReference type="ARBA" id="ARBA00023288"/>
    </source>
</evidence>
<proteinExistence type="inferred from homology"/>
<evidence type="ECO:0000256" key="9">
    <source>
        <dbReference type="ARBA" id="ARBA00023065"/>
    </source>
</evidence>
<name>A0A095ZKB7_9BACT</name>
<dbReference type="InterPro" id="IPR049712">
    <property type="entry name" value="Poly_export"/>
</dbReference>
<sequence>MKKFFLPIVVLTMVVLLGSCSSGKDVPYFQNIDEISLAGSKGLYDAKIMPKDMLTITVSTTDPAAAAPFNLSVGNTVGASGQLSNGGGNLQGYLVDNDGNINFPVIGHIHVQGMTKSQCQDMIRGKLLPYMAATENPIVTVRMSSYRVTVTGEVNHPGVIPVSTEKMSIVEALAQAGDLTVYGKRDNIMLIREDETGQKKMVRLNMNDANLINSPYYYLQQNDIIYVQPNSVKAKNAGIGPSTTLWFSFIGIVTSISSLLISILRY</sequence>
<dbReference type="PANTHER" id="PTHR33619:SF3">
    <property type="entry name" value="POLYSACCHARIDE EXPORT PROTEIN GFCE-RELATED"/>
    <property type="match status" value="1"/>
</dbReference>
<keyword evidence="12" id="KW-0564">Palmitate</keyword>
<evidence type="ECO:0000256" key="5">
    <source>
        <dbReference type="ARBA" id="ARBA00022597"/>
    </source>
</evidence>
<dbReference type="OrthoDB" id="662756at2"/>
<organism evidence="19 20">
    <name type="scientific">Hoylesella buccalis DNF00853</name>
    <dbReference type="NCBI Taxonomy" id="1401074"/>
    <lineage>
        <taxon>Bacteria</taxon>
        <taxon>Pseudomonadati</taxon>
        <taxon>Bacteroidota</taxon>
        <taxon>Bacteroidia</taxon>
        <taxon>Bacteroidales</taxon>
        <taxon>Prevotellaceae</taxon>
        <taxon>Hoylesella</taxon>
    </lineage>
</organism>
<feature type="domain" description="Polysaccharide export protein N-terminal" evidence="17">
    <location>
        <begin position="44"/>
        <end position="143"/>
    </location>
</feature>
<evidence type="ECO:0000256" key="16">
    <source>
        <dbReference type="SAM" id="SignalP"/>
    </source>
</evidence>
<dbReference type="Gene3D" id="3.10.560.10">
    <property type="entry name" value="Outer membrane lipoprotein wza domain like"/>
    <property type="match status" value="1"/>
</dbReference>
<evidence type="ECO:0000256" key="12">
    <source>
        <dbReference type="ARBA" id="ARBA00023139"/>
    </source>
</evidence>
<feature type="transmembrane region" description="Helical" evidence="15">
    <location>
        <begin position="245"/>
        <end position="264"/>
    </location>
</feature>
<dbReference type="Proteomes" id="UP000029556">
    <property type="component" value="Unassembled WGS sequence"/>
</dbReference>
<dbReference type="GO" id="GO:0009279">
    <property type="term" value="C:cell outer membrane"/>
    <property type="evidence" value="ECO:0007669"/>
    <property type="project" value="UniProtKB-SubCell"/>
</dbReference>
<dbReference type="PANTHER" id="PTHR33619">
    <property type="entry name" value="POLYSACCHARIDE EXPORT PROTEIN GFCE-RELATED"/>
    <property type="match status" value="1"/>
</dbReference>
<evidence type="ECO:0000259" key="17">
    <source>
        <dbReference type="Pfam" id="PF02563"/>
    </source>
</evidence>
<evidence type="ECO:0000259" key="18">
    <source>
        <dbReference type="Pfam" id="PF22461"/>
    </source>
</evidence>
<comment type="subcellular location">
    <subcellularLocation>
        <location evidence="1">Cell outer membrane</location>
        <topology evidence="1">Multi-pass membrane protein</topology>
    </subcellularLocation>
</comment>
<keyword evidence="3" id="KW-0813">Transport</keyword>
<dbReference type="Pfam" id="PF22461">
    <property type="entry name" value="SLBB_2"/>
    <property type="match status" value="1"/>
</dbReference>
<dbReference type="GO" id="GO:0006811">
    <property type="term" value="P:monoatomic ion transport"/>
    <property type="evidence" value="ECO:0007669"/>
    <property type="project" value="UniProtKB-KW"/>
</dbReference>
<dbReference type="PROSITE" id="PS51257">
    <property type="entry name" value="PROKAR_LIPOPROTEIN"/>
    <property type="match status" value="1"/>
</dbReference>
<dbReference type="InterPro" id="IPR003715">
    <property type="entry name" value="Poly_export_N"/>
</dbReference>
<keyword evidence="4" id="KW-1134">Transmembrane beta strand</keyword>
<dbReference type="Pfam" id="PF02563">
    <property type="entry name" value="Poly_export"/>
    <property type="match status" value="1"/>
</dbReference>
<keyword evidence="8" id="KW-0625">Polysaccharide transport</keyword>
<evidence type="ECO:0000256" key="1">
    <source>
        <dbReference type="ARBA" id="ARBA00004571"/>
    </source>
</evidence>
<evidence type="ECO:0000256" key="3">
    <source>
        <dbReference type="ARBA" id="ARBA00022448"/>
    </source>
</evidence>
<keyword evidence="15" id="KW-1133">Transmembrane helix</keyword>
<dbReference type="EMBL" id="JRNN01000054">
    <property type="protein sequence ID" value="KGF35205.1"/>
    <property type="molecule type" value="Genomic_DNA"/>
</dbReference>
<dbReference type="GO" id="GO:0046930">
    <property type="term" value="C:pore complex"/>
    <property type="evidence" value="ECO:0007669"/>
    <property type="project" value="UniProtKB-KW"/>
</dbReference>
<keyword evidence="6 15" id="KW-0812">Transmembrane</keyword>
<evidence type="ECO:0000256" key="11">
    <source>
        <dbReference type="ARBA" id="ARBA00023136"/>
    </source>
</evidence>
<evidence type="ECO:0000256" key="15">
    <source>
        <dbReference type="SAM" id="Phobius"/>
    </source>
</evidence>
<protein>
    <submittedName>
        <fullName evidence="19">Sugar transporter</fullName>
    </submittedName>
</protein>
<keyword evidence="9" id="KW-0406">Ion transport</keyword>
<dbReference type="GO" id="GO:0015288">
    <property type="term" value="F:porin activity"/>
    <property type="evidence" value="ECO:0007669"/>
    <property type="project" value="UniProtKB-KW"/>
</dbReference>
<dbReference type="Gene3D" id="3.30.1950.10">
    <property type="entry name" value="wza like domain"/>
    <property type="match status" value="1"/>
</dbReference>
<dbReference type="GO" id="GO:0015159">
    <property type="term" value="F:polysaccharide transmembrane transporter activity"/>
    <property type="evidence" value="ECO:0007669"/>
    <property type="project" value="InterPro"/>
</dbReference>
<evidence type="ECO:0000256" key="4">
    <source>
        <dbReference type="ARBA" id="ARBA00022452"/>
    </source>
</evidence>
<keyword evidence="14" id="KW-0449">Lipoprotein</keyword>
<gene>
    <name evidence="19" type="ORF">HMPREF2137_04985</name>
</gene>
<comment type="caution">
    <text evidence="19">The sequence shown here is derived from an EMBL/GenBank/DDBJ whole genome shotgun (WGS) entry which is preliminary data.</text>
</comment>
<evidence type="ECO:0000256" key="10">
    <source>
        <dbReference type="ARBA" id="ARBA00023114"/>
    </source>
</evidence>
<dbReference type="AlphaFoldDB" id="A0A095ZKB7"/>
<feature type="signal peptide" evidence="16">
    <location>
        <begin position="1"/>
        <end position="24"/>
    </location>
</feature>
<accession>A0A095ZKB7</accession>
<feature type="domain" description="SLBB" evidence="18">
    <location>
        <begin position="147"/>
        <end position="227"/>
    </location>
</feature>
<reference evidence="19 20" key="1">
    <citation type="submission" date="2014-07" db="EMBL/GenBank/DDBJ databases">
        <authorList>
            <person name="McCorrison J."/>
            <person name="Sanka R."/>
            <person name="Torralba M."/>
            <person name="Gillis M."/>
            <person name="Haft D.H."/>
            <person name="Methe B."/>
            <person name="Sutton G."/>
            <person name="Nelson K.E."/>
        </authorList>
    </citation>
    <scope>NUCLEOTIDE SEQUENCE [LARGE SCALE GENOMIC DNA]</scope>
    <source>
        <strain evidence="19 20">DNF00853</strain>
    </source>
</reference>
<evidence type="ECO:0000256" key="13">
    <source>
        <dbReference type="ARBA" id="ARBA00023237"/>
    </source>
</evidence>
<keyword evidence="10" id="KW-0626">Porin</keyword>
<evidence type="ECO:0000256" key="7">
    <source>
        <dbReference type="ARBA" id="ARBA00022729"/>
    </source>
</evidence>